<keyword evidence="3" id="KW-0378">Hydrolase</keyword>
<dbReference type="GO" id="GO:0004806">
    <property type="term" value="F:triacylglycerol lipase activity"/>
    <property type="evidence" value="ECO:0007669"/>
    <property type="project" value="EnsemblFungi"/>
</dbReference>
<evidence type="ECO:0000256" key="1">
    <source>
        <dbReference type="ARBA" id="ARBA00008645"/>
    </source>
</evidence>
<keyword evidence="2" id="KW-0808">Transferase</keyword>
<dbReference type="Gene3D" id="3.40.50.1820">
    <property type="entry name" value="alpha/beta hydrolase"/>
    <property type="match status" value="1"/>
</dbReference>
<dbReference type="GeneID" id="30201582"/>
<dbReference type="PANTHER" id="PTHR46118:SF4">
    <property type="entry name" value="PROTEIN ABHD11"/>
    <property type="match status" value="1"/>
</dbReference>
<dbReference type="OrthoDB" id="8119704at2759"/>
<dbReference type="InterPro" id="IPR029058">
    <property type="entry name" value="AB_hydrolase_fold"/>
</dbReference>
<reference evidence="5 6" key="1">
    <citation type="journal article" date="2016" name="Proc. Natl. Acad. Sci. U.S.A.">
        <title>Comparative genomics of biotechnologically important yeasts.</title>
        <authorList>
            <person name="Riley R."/>
            <person name="Haridas S."/>
            <person name="Wolfe K.H."/>
            <person name="Lopes M.R."/>
            <person name="Hittinger C.T."/>
            <person name="Goeker M."/>
            <person name="Salamov A.A."/>
            <person name="Wisecaver J.H."/>
            <person name="Long T.M."/>
            <person name="Calvey C.H."/>
            <person name="Aerts A.L."/>
            <person name="Barry K.W."/>
            <person name="Choi C."/>
            <person name="Clum A."/>
            <person name="Coughlan A.Y."/>
            <person name="Deshpande S."/>
            <person name="Douglass A.P."/>
            <person name="Hanson S.J."/>
            <person name="Klenk H.-P."/>
            <person name="LaButti K.M."/>
            <person name="Lapidus A."/>
            <person name="Lindquist E.A."/>
            <person name="Lipzen A.M."/>
            <person name="Meier-Kolthoff J.P."/>
            <person name="Ohm R.A."/>
            <person name="Otillar R.P."/>
            <person name="Pangilinan J.L."/>
            <person name="Peng Y."/>
            <person name="Rokas A."/>
            <person name="Rosa C.A."/>
            <person name="Scheuner C."/>
            <person name="Sibirny A.A."/>
            <person name="Slot J.C."/>
            <person name="Stielow J.B."/>
            <person name="Sun H."/>
            <person name="Kurtzman C.P."/>
            <person name="Blackwell M."/>
            <person name="Grigoriev I.V."/>
            <person name="Jeffries T.W."/>
        </authorList>
    </citation>
    <scope>NUCLEOTIDE SEQUENCE [LARGE SCALE GENOMIC DNA]</scope>
    <source>
        <strain evidence="6">ATCC 58044 / CBS 1984 / NCYC 433 / NRRL Y-366-8</strain>
    </source>
</reference>
<evidence type="ECO:0000313" key="6">
    <source>
        <dbReference type="Proteomes" id="UP000094112"/>
    </source>
</evidence>
<evidence type="ECO:0000313" key="5">
    <source>
        <dbReference type="EMBL" id="ODQ61992.1"/>
    </source>
</evidence>
<dbReference type="RefSeq" id="XP_019041199.1">
    <property type="nucleotide sequence ID" value="XM_019184336.1"/>
</dbReference>
<dbReference type="SUPFAM" id="SSF53474">
    <property type="entry name" value="alpha/beta-Hydrolases"/>
    <property type="match status" value="1"/>
</dbReference>
<dbReference type="Proteomes" id="UP000094112">
    <property type="component" value="Unassembled WGS sequence"/>
</dbReference>
<dbReference type="STRING" id="683960.A0A1E3PAM8"/>
<gene>
    <name evidence="5" type="ORF">WICANDRAFT_76171</name>
</gene>
<dbReference type="AlphaFoldDB" id="A0A1E3PAM8"/>
<organism evidence="5 6">
    <name type="scientific">Wickerhamomyces anomalus (strain ATCC 58044 / CBS 1984 / NCYC 433 / NRRL Y-366-8)</name>
    <name type="common">Yeast</name>
    <name type="synonym">Hansenula anomala</name>
    <dbReference type="NCBI Taxonomy" id="683960"/>
    <lineage>
        <taxon>Eukaryota</taxon>
        <taxon>Fungi</taxon>
        <taxon>Dikarya</taxon>
        <taxon>Ascomycota</taxon>
        <taxon>Saccharomycotina</taxon>
        <taxon>Saccharomycetes</taxon>
        <taxon>Phaffomycetales</taxon>
        <taxon>Wickerhamomycetaceae</taxon>
        <taxon>Wickerhamomyces</taxon>
    </lineage>
</organism>
<evidence type="ECO:0000256" key="3">
    <source>
        <dbReference type="ARBA" id="ARBA00022801"/>
    </source>
</evidence>
<evidence type="ECO:0000259" key="4">
    <source>
        <dbReference type="Pfam" id="PF00561"/>
    </source>
</evidence>
<dbReference type="GO" id="GO:0005739">
    <property type="term" value="C:mitochondrion"/>
    <property type="evidence" value="ECO:0007669"/>
    <property type="project" value="EnsemblFungi"/>
</dbReference>
<keyword evidence="6" id="KW-1185">Reference proteome</keyword>
<sequence>MNVFKRAFSTTKYLRSAIYDGTASSLGKSEFNEGLLSKDIPSVKLAYDLINEKSNTSNPRPPVLILHGVFGSKSNNRTIAKQLNAKLERDVYCLDLRNHGESPHNERHDYPSLAADVEKFIESNNLGKSILVGHSMGAKAAMAVSLRRGDLVEILVSVDNSPVNLQPSSLFPKYINILERIVSNKEIKTSKEADQYFAKFEKDQVVRQFLLQNIKKNKETGELESRIPLETLKNALVKGNIAAWEYDSNFNRYMGPSLFIRGTVSKYVPDEYIPEIGKFFPNFEVRDIEAGHWVMAEKPKETLDVLVDYIERNEDI</sequence>
<dbReference type="PANTHER" id="PTHR46118">
    <property type="entry name" value="PROTEIN ABHD11"/>
    <property type="match status" value="1"/>
</dbReference>
<evidence type="ECO:0000256" key="2">
    <source>
        <dbReference type="ARBA" id="ARBA00022679"/>
    </source>
</evidence>
<comment type="similarity">
    <text evidence="1">Belongs to the AB hydrolase superfamily.</text>
</comment>
<proteinExistence type="inferred from homology"/>
<feature type="domain" description="AB hydrolase-1" evidence="4">
    <location>
        <begin position="61"/>
        <end position="299"/>
    </location>
</feature>
<dbReference type="FunFam" id="3.40.50.1820:FF:000039">
    <property type="entry name" value="Esterase ybfF"/>
    <property type="match status" value="1"/>
</dbReference>
<dbReference type="EMBL" id="KV454208">
    <property type="protein sequence ID" value="ODQ61992.1"/>
    <property type="molecule type" value="Genomic_DNA"/>
</dbReference>
<dbReference type="Pfam" id="PF00561">
    <property type="entry name" value="Abhydrolase_1"/>
    <property type="match status" value="1"/>
</dbReference>
<accession>A0A1E3PAM8</accession>
<name>A0A1E3PAM8_WICAA</name>
<protein>
    <recommendedName>
        <fullName evidence="4">AB hydrolase-1 domain-containing protein</fullName>
    </recommendedName>
</protein>
<dbReference type="GO" id="GO:0016740">
    <property type="term" value="F:transferase activity"/>
    <property type="evidence" value="ECO:0007669"/>
    <property type="project" value="UniProtKB-KW"/>
</dbReference>
<dbReference type="GO" id="GO:0006629">
    <property type="term" value="P:lipid metabolic process"/>
    <property type="evidence" value="ECO:0007669"/>
    <property type="project" value="EnsemblFungi"/>
</dbReference>
<dbReference type="InterPro" id="IPR000073">
    <property type="entry name" value="AB_hydrolase_1"/>
</dbReference>